<dbReference type="Gene3D" id="2.40.50.100">
    <property type="match status" value="1"/>
</dbReference>
<keyword evidence="3 5" id="KW-0067">ATP-binding</keyword>
<dbReference type="InterPro" id="IPR017871">
    <property type="entry name" value="ABC_transporter-like_CS"/>
</dbReference>
<comment type="caution">
    <text evidence="5">The sequence shown here is derived from an EMBL/GenBank/DDBJ whole genome shotgun (WGS) entry which is preliminary data.</text>
</comment>
<dbReference type="Pfam" id="PF00005">
    <property type="entry name" value="ABC_tran"/>
    <property type="match status" value="1"/>
</dbReference>
<dbReference type="InterPro" id="IPR003593">
    <property type="entry name" value="AAA+_ATPase"/>
</dbReference>
<feature type="domain" description="ABC transporter" evidence="4">
    <location>
        <begin position="4"/>
        <end position="236"/>
    </location>
</feature>
<dbReference type="Pfam" id="PF17912">
    <property type="entry name" value="OB_MalK"/>
    <property type="match status" value="1"/>
</dbReference>
<organism evidence="5 6">
    <name type="scientific">Paenibacillus mendelii</name>
    <dbReference type="NCBI Taxonomy" id="206163"/>
    <lineage>
        <taxon>Bacteria</taxon>
        <taxon>Bacillati</taxon>
        <taxon>Bacillota</taxon>
        <taxon>Bacilli</taxon>
        <taxon>Bacillales</taxon>
        <taxon>Paenibacillaceae</taxon>
        <taxon>Paenibacillus</taxon>
    </lineage>
</organism>
<gene>
    <name evidence="5" type="ORF">ACFFJ8_34990</name>
</gene>
<dbReference type="PROSITE" id="PS00211">
    <property type="entry name" value="ABC_TRANSPORTER_1"/>
    <property type="match status" value="1"/>
</dbReference>
<dbReference type="InterPro" id="IPR027417">
    <property type="entry name" value="P-loop_NTPase"/>
</dbReference>
<dbReference type="CDD" id="cd03301">
    <property type="entry name" value="ABC_MalK_N"/>
    <property type="match status" value="1"/>
</dbReference>
<accession>A0ABV6JKU6</accession>
<dbReference type="SUPFAM" id="SSF52540">
    <property type="entry name" value="P-loop containing nucleoside triphosphate hydrolases"/>
    <property type="match status" value="1"/>
</dbReference>
<dbReference type="Gene3D" id="3.40.50.300">
    <property type="entry name" value="P-loop containing nucleotide triphosphate hydrolases"/>
    <property type="match status" value="1"/>
</dbReference>
<dbReference type="NCBIfam" id="NF008653">
    <property type="entry name" value="PRK11650.1"/>
    <property type="match status" value="1"/>
</dbReference>
<evidence type="ECO:0000256" key="1">
    <source>
        <dbReference type="ARBA" id="ARBA00022448"/>
    </source>
</evidence>
<dbReference type="PANTHER" id="PTHR43875:SF1">
    <property type="entry name" value="OSMOPROTECTIVE COMPOUNDS UPTAKE ATP-BINDING PROTEIN GGTA"/>
    <property type="match status" value="1"/>
</dbReference>
<protein>
    <submittedName>
        <fullName evidence="5">ABC transporter ATP-binding protein</fullName>
    </submittedName>
</protein>
<evidence type="ECO:0000313" key="5">
    <source>
        <dbReference type="EMBL" id="MFC0396543.1"/>
    </source>
</evidence>
<dbReference type="InterPro" id="IPR003439">
    <property type="entry name" value="ABC_transporter-like_ATP-bd"/>
</dbReference>
<proteinExistence type="predicted"/>
<name>A0ABV6JKU6_9BACL</name>
<evidence type="ECO:0000313" key="6">
    <source>
        <dbReference type="Proteomes" id="UP001589818"/>
    </source>
</evidence>
<dbReference type="InterPro" id="IPR040582">
    <property type="entry name" value="OB_MalK-like"/>
</dbReference>
<dbReference type="EMBL" id="JBHLVF010000061">
    <property type="protein sequence ID" value="MFC0396543.1"/>
    <property type="molecule type" value="Genomic_DNA"/>
</dbReference>
<dbReference type="GO" id="GO:0005524">
    <property type="term" value="F:ATP binding"/>
    <property type="evidence" value="ECO:0007669"/>
    <property type="project" value="UniProtKB-KW"/>
</dbReference>
<dbReference type="SMART" id="SM00382">
    <property type="entry name" value="AAA"/>
    <property type="match status" value="1"/>
</dbReference>
<keyword evidence="2" id="KW-0547">Nucleotide-binding</keyword>
<dbReference type="InterPro" id="IPR047641">
    <property type="entry name" value="ABC_transpr_MalK/UgpC-like"/>
</dbReference>
<dbReference type="Proteomes" id="UP001589818">
    <property type="component" value="Unassembled WGS sequence"/>
</dbReference>
<dbReference type="Gene3D" id="2.40.50.140">
    <property type="entry name" value="Nucleic acid-binding proteins"/>
    <property type="match status" value="1"/>
</dbReference>
<dbReference type="PANTHER" id="PTHR43875">
    <property type="entry name" value="MALTODEXTRIN IMPORT ATP-BINDING PROTEIN MSMX"/>
    <property type="match status" value="1"/>
</dbReference>
<dbReference type="InterPro" id="IPR012340">
    <property type="entry name" value="NA-bd_OB-fold"/>
</dbReference>
<dbReference type="RefSeq" id="WP_204818610.1">
    <property type="nucleotide sequence ID" value="NZ_JANHOF010000005.1"/>
</dbReference>
<dbReference type="SUPFAM" id="SSF50331">
    <property type="entry name" value="MOP-like"/>
    <property type="match status" value="1"/>
</dbReference>
<evidence type="ECO:0000256" key="2">
    <source>
        <dbReference type="ARBA" id="ARBA00022741"/>
    </source>
</evidence>
<reference evidence="5 6" key="1">
    <citation type="submission" date="2024-09" db="EMBL/GenBank/DDBJ databases">
        <authorList>
            <person name="Sun Q."/>
            <person name="Mori K."/>
        </authorList>
    </citation>
    <scope>NUCLEOTIDE SEQUENCE [LARGE SCALE GENOMIC DNA]</scope>
    <source>
        <strain evidence="5 6">CCM 4839</strain>
    </source>
</reference>
<sequence>MGNVKFHHVYKYYKGEPIPSVNDFHLDVADGEFLVLVGPSGCGKSTTLRMLAGLEDVSQGDIYIDGKFTNFVSPKDRDIAMVFQNYALYPNLSVHENMALGLQLRKVAKHDVELRVNRAAKMLEISHLLSKKPNQLSGGQKQRVALGRALVREPKAFLMDEPLSNLDAKLRTQTRTEIIKMHGQLQTTFVYVTHDQTEAMTMGTRIVVMKDGRIQQVAPPQQLYDEPRNLFVAGFIGTPQMNFLQGAVVRQDGVYYFETKRLKLRIPETYSVRFEASGANLRQIVLGLRPEHVACGNDAPEAWADWQAAAIVDMKEPMGSDTFLYTKVGEETLIARTDAHTPIRVGDSILLALQMNKAHFFDLESGVSLSIPGDRA</sequence>
<dbReference type="InterPro" id="IPR015855">
    <property type="entry name" value="ABC_transpr_MalK-like"/>
</dbReference>
<dbReference type="InterPro" id="IPR008995">
    <property type="entry name" value="Mo/tungstate-bd_C_term_dom"/>
</dbReference>
<evidence type="ECO:0000256" key="3">
    <source>
        <dbReference type="ARBA" id="ARBA00022840"/>
    </source>
</evidence>
<dbReference type="PROSITE" id="PS50893">
    <property type="entry name" value="ABC_TRANSPORTER_2"/>
    <property type="match status" value="1"/>
</dbReference>
<evidence type="ECO:0000259" key="4">
    <source>
        <dbReference type="PROSITE" id="PS50893"/>
    </source>
</evidence>
<keyword evidence="6" id="KW-1185">Reference proteome</keyword>
<keyword evidence="1" id="KW-0813">Transport</keyword>